<reference evidence="2" key="1">
    <citation type="submission" date="2018-02" db="EMBL/GenBank/DDBJ databases">
        <title>Rhizophora mucronata_Transcriptome.</title>
        <authorList>
            <person name="Meera S.P."/>
            <person name="Sreeshan A."/>
            <person name="Augustine A."/>
        </authorList>
    </citation>
    <scope>NUCLEOTIDE SEQUENCE</scope>
    <source>
        <tissue evidence="2">Leaf</tissue>
    </source>
</reference>
<organism evidence="2">
    <name type="scientific">Rhizophora mucronata</name>
    <name type="common">Asiatic mangrove</name>
    <dbReference type="NCBI Taxonomy" id="61149"/>
    <lineage>
        <taxon>Eukaryota</taxon>
        <taxon>Viridiplantae</taxon>
        <taxon>Streptophyta</taxon>
        <taxon>Embryophyta</taxon>
        <taxon>Tracheophyta</taxon>
        <taxon>Spermatophyta</taxon>
        <taxon>Magnoliopsida</taxon>
        <taxon>eudicotyledons</taxon>
        <taxon>Gunneridae</taxon>
        <taxon>Pentapetalae</taxon>
        <taxon>rosids</taxon>
        <taxon>fabids</taxon>
        <taxon>Malpighiales</taxon>
        <taxon>Rhizophoraceae</taxon>
        <taxon>Rhizophora</taxon>
    </lineage>
</organism>
<accession>A0A2P2P6P9</accession>
<dbReference type="AlphaFoldDB" id="A0A2P2P6P9"/>
<evidence type="ECO:0000313" key="2">
    <source>
        <dbReference type="EMBL" id="MBX50422.1"/>
    </source>
</evidence>
<sequence>MVSSANSGSSGLLSTKHSFTICTCIILGLHASLGWNRKYLIKWI</sequence>
<feature type="transmembrane region" description="Helical" evidence="1">
    <location>
        <begin position="17"/>
        <end position="35"/>
    </location>
</feature>
<protein>
    <submittedName>
        <fullName evidence="2">Uncharacterized protein</fullName>
    </submittedName>
</protein>
<dbReference type="EMBL" id="GGEC01069938">
    <property type="protein sequence ID" value="MBX50422.1"/>
    <property type="molecule type" value="Transcribed_RNA"/>
</dbReference>
<keyword evidence="1" id="KW-0472">Membrane</keyword>
<evidence type="ECO:0000256" key="1">
    <source>
        <dbReference type="SAM" id="Phobius"/>
    </source>
</evidence>
<name>A0A2P2P6P9_RHIMU</name>
<keyword evidence="1" id="KW-0812">Transmembrane</keyword>
<keyword evidence="1" id="KW-1133">Transmembrane helix</keyword>
<proteinExistence type="predicted"/>